<comment type="caution">
    <text evidence="1">The sequence shown here is derived from an EMBL/GenBank/DDBJ whole genome shotgun (WGS) entry which is preliminary data.</text>
</comment>
<accession>A0A7K1GEW9</accession>
<keyword evidence="2" id="KW-1185">Reference proteome</keyword>
<dbReference type="Proteomes" id="UP000447545">
    <property type="component" value="Unassembled WGS sequence"/>
</dbReference>
<dbReference type="AlphaFoldDB" id="A0A7K1GEW9"/>
<proteinExistence type="predicted"/>
<sequence>MKKLLTILVVILLPMSILGQQTKQKNPLPLAKFEDNVKLPLTAKERAQIIEVYGEYADKYIFSKPHRLKSMKQLLRNRIVIKLITDEGSIKQCAKLSEVSLCDGFVSDLKRDETFNPSTFNPLKYNFEFYSRASAMYHVDNTNYYIIIKSQYQ</sequence>
<evidence type="ECO:0000313" key="1">
    <source>
        <dbReference type="EMBL" id="MTE27826.1"/>
    </source>
</evidence>
<dbReference type="EMBL" id="WJYA01000008">
    <property type="protein sequence ID" value="MTE27826.1"/>
    <property type="molecule type" value="Genomic_DNA"/>
</dbReference>
<protein>
    <submittedName>
        <fullName evidence="1">Uncharacterized protein</fullName>
    </submittedName>
</protein>
<organism evidence="1 2">
    <name type="scientific">Winogradskyella ouciana</name>
    <dbReference type="NCBI Taxonomy" id="2608631"/>
    <lineage>
        <taxon>Bacteria</taxon>
        <taxon>Pseudomonadati</taxon>
        <taxon>Bacteroidota</taxon>
        <taxon>Flavobacteriia</taxon>
        <taxon>Flavobacteriales</taxon>
        <taxon>Flavobacteriaceae</taxon>
        <taxon>Winogradskyella</taxon>
    </lineage>
</organism>
<gene>
    <name evidence="1" type="ORF">F1003_12865</name>
</gene>
<name>A0A7K1GEW9_9FLAO</name>
<evidence type="ECO:0000313" key="2">
    <source>
        <dbReference type="Proteomes" id="UP000447545"/>
    </source>
</evidence>
<reference evidence="1 2" key="1">
    <citation type="submission" date="2019-11" db="EMBL/GenBank/DDBJ databases">
        <title>Winogradskyella ouciana sp. nov., isolated from the hadal seawater of the Mariana Trench.</title>
        <authorList>
            <person name="Liu R."/>
        </authorList>
    </citation>
    <scope>NUCLEOTIDE SEQUENCE [LARGE SCALE GENOMIC DNA]</scope>
    <source>
        <strain evidence="1 2">ZXX205</strain>
    </source>
</reference>
<dbReference type="RefSeq" id="WP_155089848.1">
    <property type="nucleotide sequence ID" value="NZ_WJYA01000008.1"/>
</dbReference>